<dbReference type="GO" id="GO:0006571">
    <property type="term" value="P:tyrosine biosynthetic process"/>
    <property type="evidence" value="ECO:0000318"/>
    <property type="project" value="GO_Central"/>
</dbReference>
<feature type="domain" description="Prephenate/arogenate dehydrogenase" evidence="2">
    <location>
        <begin position="1"/>
        <end position="256"/>
    </location>
</feature>
<evidence type="ECO:0000313" key="4">
    <source>
        <dbReference type="Proteomes" id="UP000000536"/>
    </source>
</evidence>
<dbReference type="OrthoDB" id="24743at2157"/>
<reference evidence="3 4" key="1">
    <citation type="journal article" date="2005" name="Genome Res.">
        <title>Complete genome sequence of the hyperthermophilic archaeon Thermococcus kodakaraensis KOD1 and comparison with Pyrococcus genomes.</title>
        <authorList>
            <person name="Fukui T."/>
            <person name="Atomi H."/>
            <person name="Kanai T."/>
            <person name="Matsumi R."/>
            <person name="Fujiwara S."/>
            <person name="Imanaka T."/>
        </authorList>
    </citation>
    <scope>NUCLEOTIDE SEQUENCE [LARGE SCALE GENOMIC DNA]</scope>
    <source>
        <strain evidence="4">ATCC BAA-918 / JCM 12380 / KOD1</strain>
    </source>
</reference>
<dbReference type="GO" id="GO:0004665">
    <property type="term" value="F:prephenate dehydrogenase (NADP+) activity"/>
    <property type="evidence" value="ECO:0007669"/>
    <property type="project" value="InterPro"/>
</dbReference>
<dbReference type="GeneID" id="78446762"/>
<dbReference type="InParanoid" id="Q5JFT7"/>
<accession>Q5JFT7</accession>
<dbReference type="PROSITE" id="PS51176">
    <property type="entry name" value="PDH_ADH"/>
    <property type="match status" value="1"/>
</dbReference>
<dbReference type="SUPFAM" id="SSF51735">
    <property type="entry name" value="NAD(P)-binding Rossmann-fold domains"/>
    <property type="match status" value="1"/>
</dbReference>
<gene>
    <name evidence="3" type="ordered locus">TK0259</name>
</gene>
<evidence type="ECO:0000313" key="3">
    <source>
        <dbReference type="EMBL" id="BAD84448.1"/>
    </source>
</evidence>
<organism evidence="3 4">
    <name type="scientific">Thermococcus kodakarensis (strain ATCC BAA-918 / JCM 12380 / KOD1)</name>
    <name type="common">Pyrococcus kodakaraensis (strain KOD1)</name>
    <dbReference type="NCBI Taxonomy" id="69014"/>
    <lineage>
        <taxon>Archaea</taxon>
        <taxon>Methanobacteriati</taxon>
        <taxon>Methanobacteriota</taxon>
        <taxon>Thermococci</taxon>
        <taxon>Thermococcales</taxon>
        <taxon>Thermococcaceae</taxon>
        <taxon>Thermococcus</taxon>
    </lineage>
</organism>
<dbReference type="PANTHER" id="PTHR21363:SF0">
    <property type="entry name" value="PREPHENATE DEHYDROGENASE [NADP(+)]"/>
    <property type="match status" value="1"/>
</dbReference>
<protein>
    <submittedName>
        <fullName evidence="3">Prephenate dehydrogenase</fullName>
    </submittedName>
</protein>
<dbReference type="RefSeq" id="WP_011249214.1">
    <property type="nucleotide sequence ID" value="NC_006624.1"/>
</dbReference>
<dbReference type="InterPro" id="IPR050812">
    <property type="entry name" value="Preph/Arog_dehydrog"/>
</dbReference>
<dbReference type="GO" id="GO:0070403">
    <property type="term" value="F:NAD+ binding"/>
    <property type="evidence" value="ECO:0000318"/>
    <property type="project" value="GO_Central"/>
</dbReference>
<dbReference type="STRING" id="69014.TK0259"/>
<name>Q5JFT7_THEKO</name>
<dbReference type="EMBL" id="AP006878">
    <property type="protein sequence ID" value="BAD84448.1"/>
    <property type="molecule type" value="Genomic_DNA"/>
</dbReference>
<dbReference type="GO" id="GO:0008977">
    <property type="term" value="F:prephenate dehydrogenase (NAD+) activity"/>
    <property type="evidence" value="ECO:0000318"/>
    <property type="project" value="GO_Central"/>
</dbReference>
<evidence type="ECO:0000259" key="2">
    <source>
        <dbReference type="PROSITE" id="PS51176"/>
    </source>
</evidence>
<dbReference type="EnsemblBacteria" id="BAD84448">
    <property type="protein sequence ID" value="BAD84448"/>
    <property type="gene ID" value="TK0259"/>
</dbReference>
<dbReference type="Proteomes" id="UP000000536">
    <property type="component" value="Chromosome"/>
</dbReference>
<dbReference type="HOGENOM" id="CLU_1084248_0_0_2"/>
<evidence type="ECO:0000256" key="1">
    <source>
        <dbReference type="ARBA" id="ARBA00023002"/>
    </source>
</evidence>
<dbReference type="InterPro" id="IPR003099">
    <property type="entry name" value="Prephen_DH"/>
</dbReference>
<dbReference type="PATRIC" id="fig|69014.16.peg.258"/>
<dbReference type="PhylomeDB" id="Q5JFT7"/>
<keyword evidence="1" id="KW-0560">Oxidoreductase</keyword>
<keyword evidence="4" id="KW-1185">Reference proteome</keyword>
<proteinExistence type="predicted"/>
<dbReference type="eggNOG" id="arCOG00245">
    <property type="taxonomic scope" value="Archaea"/>
</dbReference>
<dbReference type="InterPro" id="IPR036291">
    <property type="entry name" value="NAD(P)-bd_dom_sf"/>
</dbReference>
<dbReference type="AlphaFoldDB" id="Q5JFT7"/>
<dbReference type="KEGG" id="tko:TK0259"/>
<dbReference type="Gene3D" id="3.40.50.720">
    <property type="entry name" value="NAD(P)-binding Rossmann-like Domain"/>
    <property type="match status" value="1"/>
</dbReference>
<sequence length="256" mass="29268">MRIGIAGYGRMGRLFERCLGGRFEVIFYSEHGRSDVGSLEELYLKSDVIMVASSLDTVPKRLERLAEISREHGGKKIVFDIATFKSRVVEAYAGFGEETRVASVHPMFGPGAKTIEGKRFITVPIPGREKDAEEVADFIRSIGGNVSFLDWKTHDRLMGFVIGVPYFIGLSYLSLSRELGLEEFGGTSWAFLETYGKAVLHDSPDFIREVLSMSREQIEEFLDFMRKNPPDPERLREKLEWEEIEEAYERFYRALE</sequence>
<dbReference type="PANTHER" id="PTHR21363">
    <property type="entry name" value="PREPHENATE DEHYDROGENASE"/>
    <property type="match status" value="1"/>
</dbReference>